<evidence type="ECO:0000313" key="2">
    <source>
        <dbReference type="EMBL" id="MDX8420426.1"/>
    </source>
</evidence>
<keyword evidence="1" id="KW-0472">Membrane</keyword>
<dbReference type="RefSeq" id="WP_370596566.1">
    <property type="nucleotide sequence ID" value="NZ_JALBUR010000037.1"/>
</dbReference>
<accession>A0AB35U5J4</accession>
<keyword evidence="1" id="KW-1133">Transmembrane helix</keyword>
<feature type="transmembrane region" description="Helical" evidence="1">
    <location>
        <begin position="243"/>
        <end position="260"/>
    </location>
</feature>
<feature type="transmembrane region" description="Helical" evidence="1">
    <location>
        <begin position="169"/>
        <end position="189"/>
    </location>
</feature>
<dbReference type="Proteomes" id="UP001286174">
    <property type="component" value="Unassembled WGS sequence"/>
</dbReference>
<feature type="transmembrane region" description="Helical" evidence="1">
    <location>
        <begin position="54"/>
        <end position="78"/>
    </location>
</feature>
<organism evidence="2 3">
    <name type="scientific">Grylomicrobium aquisgranensis</name>
    <dbReference type="NCBI Taxonomy" id="2926318"/>
    <lineage>
        <taxon>Bacteria</taxon>
        <taxon>Bacillati</taxon>
        <taxon>Bacillota</taxon>
        <taxon>Erysipelotrichia</taxon>
        <taxon>Erysipelotrichales</taxon>
        <taxon>Erysipelotrichaceae</taxon>
        <taxon>Grylomicrobium</taxon>
    </lineage>
</organism>
<dbReference type="EMBL" id="JALBUR010000037">
    <property type="protein sequence ID" value="MDX8420426.1"/>
    <property type="molecule type" value="Genomic_DNA"/>
</dbReference>
<protein>
    <recommendedName>
        <fullName evidence="4">ABC transporter permease</fullName>
    </recommendedName>
</protein>
<keyword evidence="1" id="KW-0812">Transmembrane</keyword>
<feature type="transmembrane region" description="Helical" evidence="1">
    <location>
        <begin position="15"/>
        <end position="34"/>
    </location>
</feature>
<sequence length="268" mass="31076">MREFRFCIKYIFNRYEFYVALFVSLFIGGFHAVYTVQANQVLPDAGFSGDYLFILFNIFQNVYSFLILILPIALGLILSDSNWQEKYRGTETMLAVRLNRKKLIISRFIMSIIMSFVVAISGLLLNYLILRGCYGGGYRMTYNQEMPFAIRGVSRLYLNKLMITEPAKAVLSASLMFSLEMGMLSGFSYAASFYISRRFRLAIYLMPLILLIFSELLANLFHAQSWSLIQLLQVFSVYFRPDSYTVLMLFLFCLSVLLLVRPLQKRDI</sequence>
<dbReference type="AlphaFoldDB" id="A0AB35U5J4"/>
<feature type="transmembrane region" description="Helical" evidence="1">
    <location>
        <begin position="108"/>
        <end position="130"/>
    </location>
</feature>
<gene>
    <name evidence="2" type="ORF">MOZ60_10050</name>
</gene>
<reference evidence="2 3" key="1">
    <citation type="submission" date="2022-03" db="EMBL/GenBank/DDBJ databases">
        <title>Novel taxa within the pig intestine.</title>
        <authorList>
            <person name="Wylensek D."/>
            <person name="Bishof K."/>
            <person name="Afrizal A."/>
            <person name="Clavel T."/>
        </authorList>
    </citation>
    <scope>NUCLEOTIDE SEQUENCE [LARGE SCALE GENOMIC DNA]</scope>
    <source>
        <strain evidence="2 3">CLA-KB-P133</strain>
    </source>
</reference>
<evidence type="ECO:0000313" key="3">
    <source>
        <dbReference type="Proteomes" id="UP001286174"/>
    </source>
</evidence>
<evidence type="ECO:0008006" key="4">
    <source>
        <dbReference type="Google" id="ProtNLM"/>
    </source>
</evidence>
<keyword evidence="3" id="KW-1185">Reference proteome</keyword>
<comment type="caution">
    <text evidence="2">The sequence shown here is derived from an EMBL/GenBank/DDBJ whole genome shotgun (WGS) entry which is preliminary data.</text>
</comment>
<feature type="transmembrane region" description="Helical" evidence="1">
    <location>
        <begin position="201"/>
        <end position="223"/>
    </location>
</feature>
<evidence type="ECO:0000256" key="1">
    <source>
        <dbReference type="SAM" id="Phobius"/>
    </source>
</evidence>
<proteinExistence type="predicted"/>
<name>A0AB35U5J4_9FIRM</name>